<dbReference type="AlphaFoldDB" id="A0A8J5XS31"/>
<sequence>MACPPAERAAMLRAPHFLGVHTIALDASPLRLEGLRLWVGAATHDGGGADLFSSVMSGAAMGAGSPIGAQVGGAYVRAALDGHAGPPLHIWLGASEHAAWAYRIGGYRLRILSVAHEALDSLASSGAALDVAARASLPRQLGARDETVLVGVAVDRLQLPAPDAVRPSSRGDARAKARCGGAKRARNSKPAVRSHRMGEEMWVWLSTQHAESVTLVGSEGARSAPAAANARRARCARDTGGRTAGEGAPEAEAEAGAEAGEAGAPDSIAGASPPRNSALAAVHSARPSAVPSAAASAADRCPHCPPLGQHLPPIAPPSASDACVGQGGTVGHAGRREGAPAAPAAAEPRASRSPPPGEKERLERDWSAGAGQPAELTLSLSVRPAAQHAAPSANAADFGLFGVPDSHWHADVDLMAISDTAEAYETVQVAPGGLAATEAKAAAPPSSRSRRLRALTADAQRRNGRGGVWTVGEYQVRIAEVTGHFVVPAEGGAAPAAGAGAAFVSRYPILSLAVCMHVQHVGSRDAPGGGSGGGAAVGGQGEGGAATARAQAMAMAAALEDLLL</sequence>
<comment type="caution">
    <text evidence="2">The sequence shown here is derived from an EMBL/GenBank/DDBJ whole genome shotgun (WGS) entry which is preliminary data.</text>
</comment>
<reference evidence="2" key="1">
    <citation type="submission" date="2021-05" db="EMBL/GenBank/DDBJ databases">
        <title>The genome of the haptophyte Pavlova lutheri (Diacronema luteri, Pavlovales) - a model for lipid biosynthesis in eukaryotic algae.</title>
        <authorList>
            <person name="Hulatt C.J."/>
            <person name="Posewitz M.C."/>
        </authorList>
    </citation>
    <scope>NUCLEOTIDE SEQUENCE</scope>
    <source>
        <strain evidence="2">NIVA-4/92</strain>
    </source>
</reference>
<evidence type="ECO:0000313" key="3">
    <source>
        <dbReference type="Proteomes" id="UP000751190"/>
    </source>
</evidence>
<protein>
    <submittedName>
        <fullName evidence="2">Uncharacterized protein</fullName>
    </submittedName>
</protein>
<evidence type="ECO:0000256" key="1">
    <source>
        <dbReference type="SAM" id="MobiDB-lite"/>
    </source>
</evidence>
<keyword evidence="3" id="KW-1185">Reference proteome</keyword>
<feature type="region of interest" description="Disordered" evidence="1">
    <location>
        <begin position="222"/>
        <end position="284"/>
    </location>
</feature>
<gene>
    <name evidence="2" type="ORF">KFE25_000758</name>
</gene>
<name>A0A8J5XS31_DIALT</name>
<proteinExistence type="predicted"/>
<evidence type="ECO:0000313" key="2">
    <source>
        <dbReference type="EMBL" id="KAG8467442.1"/>
    </source>
</evidence>
<feature type="compositionally biased region" description="Basic residues" evidence="1">
    <location>
        <begin position="181"/>
        <end position="194"/>
    </location>
</feature>
<feature type="compositionally biased region" description="Basic and acidic residues" evidence="1">
    <location>
        <begin position="357"/>
        <end position="366"/>
    </location>
</feature>
<accession>A0A8J5XS31</accession>
<organism evidence="2 3">
    <name type="scientific">Diacronema lutheri</name>
    <name type="common">Unicellular marine alga</name>
    <name type="synonym">Monochrysis lutheri</name>
    <dbReference type="NCBI Taxonomy" id="2081491"/>
    <lineage>
        <taxon>Eukaryota</taxon>
        <taxon>Haptista</taxon>
        <taxon>Haptophyta</taxon>
        <taxon>Pavlovophyceae</taxon>
        <taxon>Pavlovales</taxon>
        <taxon>Pavlovaceae</taxon>
        <taxon>Diacronema</taxon>
    </lineage>
</organism>
<feature type="region of interest" description="Disordered" evidence="1">
    <location>
        <begin position="163"/>
        <end position="194"/>
    </location>
</feature>
<feature type="region of interest" description="Disordered" evidence="1">
    <location>
        <begin position="312"/>
        <end position="372"/>
    </location>
</feature>
<feature type="compositionally biased region" description="Low complexity" evidence="1">
    <location>
        <begin position="256"/>
        <end position="265"/>
    </location>
</feature>
<dbReference type="Proteomes" id="UP000751190">
    <property type="component" value="Unassembled WGS sequence"/>
</dbReference>
<dbReference type="EMBL" id="JAGTXO010000006">
    <property type="protein sequence ID" value="KAG8467442.1"/>
    <property type="molecule type" value="Genomic_DNA"/>
</dbReference>
<feature type="compositionally biased region" description="Low complexity" evidence="1">
    <location>
        <begin position="339"/>
        <end position="352"/>
    </location>
</feature>